<dbReference type="AlphaFoldDB" id="A0A328PWX1"/>
<dbReference type="CDD" id="cd00090">
    <property type="entry name" value="HTH_ARSR"/>
    <property type="match status" value="1"/>
</dbReference>
<name>A0A328PWX1_9EURY</name>
<evidence type="ECO:0000256" key="3">
    <source>
        <dbReference type="ARBA" id="ARBA00023163"/>
    </source>
</evidence>
<evidence type="ECO:0000313" key="6">
    <source>
        <dbReference type="Proteomes" id="UP000248557"/>
    </source>
</evidence>
<gene>
    <name evidence="5" type="ORF">CA615_07795</name>
</gene>
<dbReference type="RefSeq" id="WP_011407122.1">
    <property type="nucleotide sequence ID" value="NZ_CATZXA010000155.1"/>
</dbReference>
<dbReference type="GO" id="GO:0005829">
    <property type="term" value="C:cytosol"/>
    <property type="evidence" value="ECO:0007669"/>
    <property type="project" value="TreeGrafter"/>
</dbReference>
<dbReference type="Pfam" id="PF13412">
    <property type="entry name" value="HTH_24"/>
    <property type="match status" value="1"/>
</dbReference>
<dbReference type="GO" id="GO:0043200">
    <property type="term" value="P:response to amino acid"/>
    <property type="evidence" value="ECO:0007669"/>
    <property type="project" value="TreeGrafter"/>
</dbReference>
<keyword evidence="2" id="KW-0238">DNA-binding</keyword>
<sequence length="150" mass="17100">MDENDKKILTELISNSRMPISKISSKTGIPDSTVSNRIKKLENNNIIEQYTTIINPEAIGIKVIAMIIIQTETEKHENVEIELPKLDKVSQVYSISGEYDILIKVWAHTLEELNDIVNSEIRTIDGIEELRELIVMEKLKEEPLKVDLDG</sequence>
<dbReference type="Gene3D" id="1.10.10.10">
    <property type="entry name" value="Winged helix-like DNA-binding domain superfamily/Winged helix DNA-binding domain"/>
    <property type="match status" value="1"/>
</dbReference>
<dbReference type="GO" id="GO:0043565">
    <property type="term" value="F:sequence-specific DNA binding"/>
    <property type="evidence" value="ECO:0007669"/>
    <property type="project" value="InterPro"/>
</dbReference>
<dbReference type="EMBL" id="NGJK01000093">
    <property type="protein sequence ID" value="RAP02432.1"/>
    <property type="molecule type" value="Genomic_DNA"/>
</dbReference>
<protein>
    <submittedName>
        <fullName evidence="5">Transcriptional regulator</fullName>
    </submittedName>
</protein>
<dbReference type="PANTHER" id="PTHR30154">
    <property type="entry name" value="LEUCINE-RESPONSIVE REGULATORY PROTEIN"/>
    <property type="match status" value="1"/>
</dbReference>
<dbReference type="InterPro" id="IPR011991">
    <property type="entry name" value="ArsR-like_HTH"/>
</dbReference>
<dbReference type="InterPro" id="IPR036388">
    <property type="entry name" value="WH-like_DNA-bd_sf"/>
</dbReference>
<dbReference type="Gene3D" id="3.30.70.920">
    <property type="match status" value="1"/>
</dbReference>
<keyword evidence="3" id="KW-0804">Transcription</keyword>
<dbReference type="PROSITE" id="PS50956">
    <property type="entry name" value="HTH_ASNC_2"/>
    <property type="match status" value="1"/>
</dbReference>
<evidence type="ECO:0000313" key="5">
    <source>
        <dbReference type="EMBL" id="RAP02432.1"/>
    </source>
</evidence>
<dbReference type="SUPFAM" id="SSF46785">
    <property type="entry name" value="Winged helix' DNA-binding domain"/>
    <property type="match status" value="1"/>
</dbReference>
<dbReference type="OMA" id="GPSKLHM"/>
<dbReference type="InterPro" id="IPR000485">
    <property type="entry name" value="AsnC-type_HTH_dom"/>
</dbReference>
<dbReference type="InterPro" id="IPR036390">
    <property type="entry name" value="WH_DNA-bd_sf"/>
</dbReference>
<dbReference type="Proteomes" id="UP000248557">
    <property type="component" value="Unassembled WGS sequence"/>
</dbReference>
<dbReference type="SUPFAM" id="SSF54909">
    <property type="entry name" value="Dimeric alpha+beta barrel"/>
    <property type="match status" value="1"/>
</dbReference>
<dbReference type="PANTHER" id="PTHR30154:SF34">
    <property type="entry name" value="TRANSCRIPTIONAL REGULATOR AZLB"/>
    <property type="match status" value="1"/>
</dbReference>
<proteinExistence type="predicted"/>
<dbReference type="InterPro" id="IPR019888">
    <property type="entry name" value="Tscrpt_reg_AsnC-like"/>
</dbReference>
<evidence type="ECO:0000256" key="2">
    <source>
        <dbReference type="ARBA" id="ARBA00023125"/>
    </source>
</evidence>
<evidence type="ECO:0000256" key="1">
    <source>
        <dbReference type="ARBA" id="ARBA00023015"/>
    </source>
</evidence>
<dbReference type="GeneID" id="3855405"/>
<dbReference type="PRINTS" id="PR00033">
    <property type="entry name" value="HTHASNC"/>
</dbReference>
<dbReference type="SMART" id="SM00344">
    <property type="entry name" value="HTH_ASNC"/>
    <property type="match status" value="1"/>
</dbReference>
<comment type="caution">
    <text evidence="5">The sequence shown here is derived from an EMBL/GenBank/DDBJ whole genome shotgun (WGS) entry which is preliminary data.</text>
</comment>
<dbReference type="Pfam" id="PF01037">
    <property type="entry name" value="AsnC_trans_reg"/>
    <property type="match status" value="1"/>
</dbReference>
<organism evidence="5 6">
    <name type="scientific">Methanosphaera stadtmanae</name>
    <dbReference type="NCBI Taxonomy" id="2317"/>
    <lineage>
        <taxon>Archaea</taxon>
        <taxon>Methanobacteriati</taxon>
        <taxon>Methanobacteriota</taxon>
        <taxon>Methanomada group</taxon>
        <taxon>Methanobacteria</taxon>
        <taxon>Methanobacteriales</taxon>
        <taxon>Methanobacteriaceae</taxon>
        <taxon>Methanosphaera</taxon>
    </lineage>
</organism>
<evidence type="ECO:0000259" key="4">
    <source>
        <dbReference type="PROSITE" id="PS50956"/>
    </source>
</evidence>
<reference evidence="5 6" key="1">
    <citation type="submission" date="2017-05" db="EMBL/GenBank/DDBJ databases">
        <title>Host range expansion of the Methanosphaera genus to humans and monogastric animals involves recent and extensive reduction in genome content.</title>
        <authorList>
            <person name="Hoedt E.C."/>
            <person name="Volmer J.G."/>
            <person name="Parks D.H."/>
            <person name="Rosewarne C.P."/>
            <person name="Denman S.E."/>
            <person name="Mcsweeney C.S."/>
            <person name="O Cuiv P."/>
            <person name="Hugenholtz P."/>
            <person name="Tyson G.W."/>
            <person name="Morrison M."/>
        </authorList>
    </citation>
    <scope>NUCLEOTIDE SEQUENCE [LARGE SCALE GENOMIC DNA]</scope>
    <source>
        <strain evidence="5 6">PA5</strain>
    </source>
</reference>
<keyword evidence="1" id="KW-0805">Transcription regulation</keyword>
<dbReference type="InterPro" id="IPR019887">
    <property type="entry name" value="Tscrpt_reg_AsnC/Lrp_C"/>
</dbReference>
<dbReference type="InterPro" id="IPR011008">
    <property type="entry name" value="Dimeric_a/b-barrel"/>
</dbReference>
<accession>A0A328PWX1</accession>
<feature type="domain" description="HTH asnC-type" evidence="4">
    <location>
        <begin position="1"/>
        <end position="62"/>
    </location>
</feature>